<dbReference type="AlphaFoldDB" id="A0A7S3TNL1"/>
<sequence length="203" mass="23345">MVDHLELDKVAPFLIKLFEIVSSPASDNLVCWSEHGESFKIVDRTKFAQDVLPFYFKHDNLRSFIRQLNIYGFQRCQNSSGRDRTMEFFHPMFTRNGMRNLKDIKRGNQSKKNDTVEDGVDEVEQPQAKRPRVDYSTFKTDVARLQKNLEEFEHDLKQHTLQVQQKLAYILSALDDTPGAVQQPPADSEQRGSSPELSAGALL</sequence>
<evidence type="ECO:0000256" key="3">
    <source>
        <dbReference type="ARBA" id="ARBA00023125"/>
    </source>
</evidence>
<keyword evidence="5" id="KW-0539">Nucleus</keyword>
<name>A0A7S3TNL1_EMIHU</name>
<evidence type="ECO:0000256" key="7">
    <source>
        <dbReference type="SAM" id="Coils"/>
    </source>
</evidence>
<evidence type="ECO:0000259" key="9">
    <source>
        <dbReference type="SMART" id="SM00415"/>
    </source>
</evidence>
<dbReference type="EMBL" id="HBIR01052099">
    <property type="protein sequence ID" value="CAE0588046.1"/>
    <property type="molecule type" value="Transcribed_RNA"/>
</dbReference>
<organism evidence="10">
    <name type="scientific">Emiliania huxleyi</name>
    <name type="common">Coccolithophore</name>
    <name type="synonym">Pontosphaera huxleyi</name>
    <dbReference type="NCBI Taxonomy" id="2903"/>
    <lineage>
        <taxon>Eukaryota</taxon>
        <taxon>Haptista</taxon>
        <taxon>Haptophyta</taxon>
        <taxon>Prymnesiophyceae</taxon>
        <taxon>Isochrysidales</taxon>
        <taxon>Noelaerhabdaceae</taxon>
        <taxon>Emiliania</taxon>
    </lineage>
</organism>
<dbReference type="PANTHER" id="PTHR10015">
    <property type="entry name" value="HEAT SHOCK TRANSCRIPTION FACTOR"/>
    <property type="match status" value="1"/>
</dbReference>
<dbReference type="InterPro" id="IPR000232">
    <property type="entry name" value="HSF_DNA-bd"/>
</dbReference>
<gene>
    <name evidence="10" type="ORF">EHUX00137_LOCUS40669</name>
</gene>
<dbReference type="SUPFAM" id="SSF46785">
    <property type="entry name" value="Winged helix' DNA-binding domain"/>
    <property type="match status" value="1"/>
</dbReference>
<feature type="region of interest" description="Disordered" evidence="8">
    <location>
        <begin position="177"/>
        <end position="203"/>
    </location>
</feature>
<evidence type="ECO:0000313" key="10">
    <source>
        <dbReference type="EMBL" id="CAE0588046.1"/>
    </source>
</evidence>
<dbReference type="GO" id="GO:0043565">
    <property type="term" value="F:sequence-specific DNA binding"/>
    <property type="evidence" value="ECO:0007669"/>
    <property type="project" value="InterPro"/>
</dbReference>
<evidence type="ECO:0000256" key="4">
    <source>
        <dbReference type="ARBA" id="ARBA00023163"/>
    </source>
</evidence>
<feature type="compositionally biased region" description="Basic and acidic residues" evidence="8">
    <location>
        <begin position="105"/>
        <end position="115"/>
    </location>
</feature>
<evidence type="ECO:0000256" key="1">
    <source>
        <dbReference type="ARBA" id="ARBA00004123"/>
    </source>
</evidence>
<accession>A0A7S3TNL1</accession>
<feature type="domain" description="HSF-type DNA-binding" evidence="9">
    <location>
        <begin position="9"/>
        <end position="107"/>
    </location>
</feature>
<evidence type="ECO:0000256" key="6">
    <source>
        <dbReference type="RuleBase" id="RU004020"/>
    </source>
</evidence>
<dbReference type="SMART" id="SM00415">
    <property type="entry name" value="HSF"/>
    <property type="match status" value="1"/>
</dbReference>
<keyword evidence="3" id="KW-0238">DNA-binding</keyword>
<protein>
    <recommendedName>
        <fullName evidence="9">HSF-type DNA-binding domain-containing protein</fullName>
    </recommendedName>
</protein>
<proteinExistence type="inferred from homology"/>
<evidence type="ECO:0000256" key="8">
    <source>
        <dbReference type="SAM" id="MobiDB-lite"/>
    </source>
</evidence>
<evidence type="ECO:0000256" key="5">
    <source>
        <dbReference type="ARBA" id="ARBA00023242"/>
    </source>
</evidence>
<dbReference type="FunFam" id="1.10.10.10:FF:000027">
    <property type="entry name" value="Heat shock transcription factor 1"/>
    <property type="match status" value="1"/>
</dbReference>
<dbReference type="Pfam" id="PF00447">
    <property type="entry name" value="HSF_DNA-bind"/>
    <property type="match status" value="1"/>
</dbReference>
<dbReference type="GO" id="GO:0005634">
    <property type="term" value="C:nucleus"/>
    <property type="evidence" value="ECO:0007669"/>
    <property type="project" value="UniProtKB-SubCell"/>
</dbReference>
<dbReference type="InterPro" id="IPR036390">
    <property type="entry name" value="WH_DNA-bd_sf"/>
</dbReference>
<dbReference type="InterPro" id="IPR036388">
    <property type="entry name" value="WH-like_DNA-bd_sf"/>
</dbReference>
<dbReference type="PRINTS" id="PR00056">
    <property type="entry name" value="HSFDOMAIN"/>
</dbReference>
<comment type="subcellular location">
    <subcellularLocation>
        <location evidence="1">Nucleus</location>
    </subcellularLocation>
</comment>
<keyword evidence="4" id="KW-0804">Transcription</keyword>
<dbReference type="GO" id="GO:0003700">
    <property type="term" value="F:DNA-binding transcription factor activity"/>
    <property type="evidence" value="ECO:0007669"/>
    <property type="project" value="InterPro"/>
</dbReference>
<dbReference type="Gene3D" id="1.10.10.10">
    <property type="entry name" value="Winged helix-like DNA-binding domain superfamily/Winged helix DNA-binding domain"/>
    <property type="match status" value="1"/>
</dbReference>
<keyword evidence="7" id="KW-0175">Coiled coil</keyword>
<dbReference type="PANTHER" id="PTHR10015:SF427">
    <property type="entry name" value="HEAT SHOCK FACTOR PROTEIN"/>
    <property type="match status" value="1"/>
</dbReference>
<comment type="similarity">
    <text evidence="6">Belongs to the HSF family.</text>
</comment>
<feature type="region of interest" description="Disordered" evidence="8">
    <location>
        <begin position="105"/>
        <end position="131"/>
    </location>
</feature>
<keyword evidence="2" id="KW-0805">Transcription regulation</keyword>
<feature type="coiled-coil region" evidence="7">
    <location>
        <begin position="135"/>
        <end position="162"/>
    </location>
</feature>
<reference evidence="10" key="1">
    <citation type="submission" date="2021-01" db="EMBL/GenBank/DDBJ databases">
        <authorList>
            <person name="Corre E."/>
            <person name="Pelletier E."/>
            <person name="Niang G."/>
            <person name="Scheremetjew M."/>
            <person name="Finn R."/>
            <person name="Kale V."/>
            <person name="Holt S."/>
            <person name="Cochrane G."/>
            <person name="Meng A."/>
            <person name="Brown T."/>
            <person name="Cohen L."/>
        </authorList>
    </citation>
    <scope>NUCLEOTIDE SEQUENCE</scope>
    <source>
        <strain evidence="10">379</strain>
    </source>
</reference>
<evidence type="ECO:0000256" key="2">
    <source>
        <dbReference type="ARBA" id="ARBA00023015"/>
    </source>
</evidence>